<name>A0AAE1SWQ6_9SOLA</name>
<evidence type="ECO:0000313" key="1">
    <source>
        <dbReference type="EMBL" id="KAK4377299.1"/>
    </source>
</evidence>
<proteinExistence type="predicted"/>
<dbReference type="Proteomes" id="UP001291623">
    <property type="component" value="Unassembled WGS sequence"/>
</dbReference>
<organism evidence="1 2">
    <name type="scientific">Anisodus tanguticus</name>
    <dbReference type="NCBI Taxonomy" id="243964"/>
    <lineage>
        <taxon>Eukaryota</taxon>
        <taxon>Viridiplantae</taxon>
        <taxon>Streptophyta</taxon>
        <taxon>Embryophyta</taxon>
        <taxon>Tracheophyta</taxon>
        <taxon>Spermatophyta</taxon>
        <taxon>Magnoliopsida</taxon>
        <taxon>eudicotyledons</taxon>
        <taxon>Gunneridae</taxon>
        <taxon>Pentapetalae</taxon>
        <taxon>asterids</taxon>
        <taxon>lamiids</taxon>
        <taxon>Solanales</taxon>
        <taxon>Solanaceae</taxon>
        <taxon>Solanoideae</taxon>
        <taxon>Hyoscyameae</taxon>
        <taxon>Anisodus</taxon>
    </lineage>
</organism>
<keyword evidence="2" id="KW-1185">Reference proteome</keyword>
<evidence type="ECO:0008006" key="3">
    <source>
        <dbReference type="Google" id="ProtNLM"/>
    </source>
</evidence>
<reference evidence="1" key="1">
    <citation type="submission" date="2023-12" db="EMBL/GenBank/DDBJ databases">
        <title>Genome assembly of Anisodus tanguticus.</title>
        <authorList>
            <person name="Wang Y.-J."/>
        </authorList>
    </citation>
    <scope>NUCLEOTIDE SEQUENCE</scope>
    <source>
        <strain evidence="1">KB-2021</strain>
        <tissue evidence="1">Leaf</tissue>
    </source>
</reference>
<dbReference type="Gene3D" id="3.40.50.2300">
    <property type="match status" value="1"/>
</dbReference>
<dbReference type="EMBL" id="JAVYJV010000002">
    <property type="protein sequence ID" value="KAK4377299.1"/>
    <property type="molecule type" value="Genomic_DNA"/>
</dbReference>
<gene>
    <name evidence="1" type="ORF">RND71_003595</name>
</gene>
<comment type="caution">
    <text evidence="1">The sequence shown here is derived from an EMBL/GenBank/DDBJ whole genome shotgun (WGS) entry which is preliminary data.</text>
</comment>
<evidence type="ECO:0000313" key="2">
    <source>
        <dbReference type="Proteomes" id="UP001291623"/>
    </source>
</evidence>
<sequence length="107" mass="12452">MKPMASTAMKILFKGKEKVDVMIINVHLPNLQSFQLLSQAVALDIVSFSSQNNYVVTCDEHNEFLVKKALNDGAYLYLKNSLDEETVKYLWQFVLREKIQREKVRKK</sequence>
<dbReference type="AlphaFoldDB" id="A0AAE1SWQ6"/>
<protein>
    <recommendedName>
        <fullName evidence="3">Response regulatory domain-containing protein</fullName>
    </recommendedName>
</protein>
<accession>A0AAE1SWQ6</accession>